<reference evidence="1 2" key="1">
    <citation type="submission" date="2020-11" db="EMBL/GenBank/DDBJ databases">
        <authorList>
            <person name="Peeters C."/>
        </authorList>
    </citation>
    <scope>NUCLEOTIDE SEQUENCE [LARGE SCALE GENOMIC DNA]</scope>
    <source>
        <strain evidence="1 2">LMG 7974</strain>
    </source>
</reference>
<proteinExistence type="predicted"/>
<comment type="caution">
    <text evidence="1">The sequence shown here is derived from an EMBL/GenBank/DDBJ whole genome shotgun (WGS) entry which is preliminary data.</text>
</comment>
<dbReference type="PROSITE" id="PS51257">
    <property type="entry name" value="PROKAR_LIPOPROTEIN"/>
    <property type="match status" value="1"/>
</dbReference>
<name>A0ABM8Q429_9BACT</name>
<protein>
    <recommendedName>
        <fullName evidence="3">Lipoprotein</fullName>
    </recommendedName>
</protein>
<evidence type="ECO:0000313" key="2">
    <source>
        <dbReference type="Proteomes" id="UP000789803"/>
    </source>
</evidence>
<dbReference type="RefSeq" id="WP_229932344.1">
    <property type="nucleotide sequence ID" value="NZ_CAJHOF010000004.1"/>
</dbReference>
<dbReference type="Proteomes" id="UP000789803">
    <property type="component" value="Unassembled WGS sequence"/>
</dbReference>
<gene>
    <name evidence="1" type="ORF">LMG7974_00521</name>
</gene>
<dbReference type="EMBL" id="CAJHOF010000004">
    <property type="protein sequence ID" value="CAD7287641.1"/>
    <property type="molecule type" value="Genomic_DNA"/>
</dbReference>
<evidence type="ECO:0000313" key="1">
    <source>
        <dbReference type="EMBL" id="CAD7287641.1"/>
    </source>
</evidence>
<organism evidence="1 2">
    <name type="scientific">Campylobacter majalis</name>
    <dbReference type="NCBI Taxonomy" id="2790656"/>
    <lineage>
        <taxon>Bacteria</taxon>
        <taxon>Pseudomonadati</taxon>
        <taxon>Campylobacterota</taxon>
        <taxon>Epsilonproteobacteria</taxon>
        <taxon>Campylobacterales</taxon>
        <taxon>Campylobacteraceae</taxon>
        <taxon>Campylobacter</taxon>
    </lineage>
</organism>
<sequence length="137" mass="15850">MFLKTKILSIVAIGLVFVGCGDETYNCQNEKFAKEAYFNAYSHIAETQPSEFKYLTDLANIEISLIKIDDKEKTSICRAKLEWDIDLNNERVAESFKKLVGERYLNQLTDKKYKSSEEITYEISDNGRGESMIRVKR</sequence>
<accession>A0ABM8Q429</accession>
<evidence type="ECO:0008006" key="3">
    <source>
        <dbReference type="Google" id="ProtNLM"/>
    </source>
</evidence>
<keyword evidence="2" id="KW-1185">Reference proteome</keyword>